<organism evidence="1 2">
    <name type="scientific">Brunnivagina elsteri CCALA 953</name>
    <dbReference type="NCBI Taxonomy" id="987040"/>
    <lineage>
        <taxon>Bacteria</taxon>
        <taxon>Bacillati</taxon>
        <taxon>Cyanobacteriota</taxon>
        <taxon>Cyanophyceae</taxon>
        <taxon>Nostocales</taxon>
        <taxon>Calotrichaceae</taxon>
        <taxon>Brunnivagina</taxon>
    </lineage>
</organism>
<dbReference type="EMBL" id="NTFS01000113">
    <property type="protein sequence ID" value="PAX54588.1"/>
    <property type="molecule type" value="Genomic_DNA"/>
</dbReference>
<gene>
    <name evidence="1" type="ORF">CK510_12240</name>
</gene>
<keyword evidence="2" id="KW-1185">Reference proteome</keyword>
<sequence length="107" mass="11966">MKAWKLALTILVFGTSVYLPKAQAISTLKAQTNQSESTSLVSANNNQITTKQPTIIALNDTYRGQNQDFEIQMPGSIIDNQARKLMSWSDTSQTGAALLERRRMTFR</sequence>
<accession>A0A2A2TJG1</accession>
<dbReference type="Proteomes" id="UP000218238">
    <property type="component" value="Unassembled WGS sequence"/>
</dbReference>
<name>A0A2A2TJG1_9CYAN</name>
<dbReference type="AlphaFoldDB" id="A0A2A2TJG1"/>
<reference evidence="1 2" key="1">
    <citation type="submission" date="2017-08" db="EMBL/GenBank/DDBJ databases">
        <title>Draft genome sequence of filamentous cyanobacterium Calothrix elsteri CCALA 953.</title>
        <authorList>
            <person name="Gagunashvili A.N."/>
            <person name="Elster J."/>
            <person name="Andresson O.S."/>
        </authorList>
    </citation>
    <scope>NUCLEOTIDE SEQUENCE [LARGE SCALE GENOMIC DNA]</scope>
    <source>
        <strain evidence="1 2">CCALA 953</strain>
    </source>
</reference>
<comment type="caution">
    <text evidence="1">The sequence shown here is derived from an EMBL/GenBank/DDBJ whole genome shotgun (WGS) entry which is preliminary data.</text>
</comment>
<evidence type="ECO:0000313" key="2">
    <source>
        <dbReference type="Proteomes" id="UP000218238"/>
    </source>
</evidence>
<dbReference type="RefSeq" id="WP_095721967.1">
    <property type="nucleotide sequence ID" value="NZ_NTFS01000113.1"/>
</dbReference>
<evidence type="ECO:0000313" key="1">
    <source>
        <dbReference type="EMBL" id="PAX54588.1"/>
    </source>
</evidence>
<protein>
    <submittedName>
        <fullName evidence="1">Uncharacterized protein</fullName>
    </submittedName>
</protein>
<dbReference type="OrthoDB" id="495727at2"/>
<proteinExistence type="predicted"/>